<accession>A0A0B1R850</accession>
<evidence type="ECO:0000313" key="2">
    <source>
        <dbReference type="Proteomes" id="UP000030853"/>
    </source>
</evidence>
<sequence>MHRSDEERLADILMGDAVLQLLRNVGPVSNDTLLEKLRIMAAQESDPARLKALRLAMAEVMNNQQITSRNSVALKDADNVTHIFRNRSHTGKDTQH</sequence>
<name>A0A0B1R850_9GAMM</name>
<reference evidence="1 2" key="1">
    <citation type="submission" date="2014-11" db="EMBL/GenBank/DDBJ databases">
        <title>Genome sequencing of Pantoea rodasii ND03.</title>
        <authorList>
            <person name="Muhamad Yunos N.Y."/>
            <person name="Chan K.-G."/>
        </authorList>
    </citation>
    <scope>NUCLEOTIDE SEQUENCE [LARGE SCALE GENOMIC DNA]</scope>
    <source>
        <strain evidence="1 2">ND03</strain>
    </source>
</reference>
<evidence type="ECO:0000313" key="1">
    <source>
        <dbReference type="EMBL" id="KHJ67392.1"/>
    </source>
</evidence>
<dbReference type="EMBL" id="JTJJ01000051">
    <property type="protein sequence ID" value="KHJ67392.1"/>
    <property type="molecule type" value="Genomic_DNA"/>
</dbReference>
<gene>
    <name evidence="1" type="ORF">QU24_14455</name>
</gene>
<dbReference type="AlphaFoldDB" id="A0A0B1R850"/>
<comment type="caution">
    <text evidence="1">The sequence shown here is derived from an EMBL/GenBank/DDBJ whole genome shotgun (WGS) entry which is preliminary data.</text>
</comment>
<dbReference type="Proteomes" id="UP000030853">
    <property type="component" value="Unassembled WGS sequence"/>
</dbReference>
<organism evidence="1 2">
    <name type="scientific">Pantoea rodasii</name>
    <dbReference type="NCBI Taxonomy" id="1076549"/>
    <lineage>
        <taxon>Bacteria</taxon>
        <taxon>Pseudomonadati</taxon>
        <taxon>Pseudomonadota</taxon>
        <taxon>Gammaproteobacteria</taxon>
        <taxon>Enterobacterales</taxon>
        <taxon>Erwiniaceae</taxon>
        <taxon>Pantoea</taxon>
    </lineage>
</organism>
<protein>
    <submittedName>
        <fullName evidence="1">Uncharacterized protein</fullName>
    </submittedName>
</protein>
<proteinExistence type="predicted"/>